<protein>
    <submittedName>
        <fullName evidence="1">Uncharacterized protein</fullName>
    </submittedName>
</protein>
<reference evidence="1 2" key="1">
    <citation type="submission" date="2024-01" db="EMBL/GenBank/DDBJ databases">
        <title>Pedobacter sp. nov., isolated from fresh soil.</title>
        <authorList>
            <person name="Le N.T.T."/>
        </authorList>
    </citation>
    <scope>NUCLEOTIDE SEQUENCE [LARGE SCALE GENOMIC DNA]</scope>
    <source>
        <strain evidence="1 2">KR3-3</strain>
    </source>
</reference>
<gene>
    <name evidence="1" type="ORF">VRU48_19230</name>
</gene>
<evidence type="ECO:0000313" key="2">
    <source>
        <dbReference type="Proteomes" id="UP001336835"/>
    </source>
</evidence>
<dbReference type="Proteomes" id="UP001336835">
    <property type="component" value="Unassembled WGS sequence"/>
</dbReference>
<evidence type="ECO:0000313" key="1">
    <source>
        <dbReference type="EMBL" id="MEE1947267.1"/>
    </source>
</evidence>
<comment type="caution">
    <text evidence="1">The sequence shown here is derived from an EMBL/GenBank/DDBJ whole genome shotgun (WGS) entry which is preliminary data.</text>
</comment>
<dbReference type="RefSeq" id="WP_330109555.1">
    <property type="nucleotide sequence ID" value="NZ_JAZDQT010000004.1"/>
</dbReference>
<accession>A0ABU7ICR6</accession>
<organism evidence="1 2">
    <name type="scientific">Pedobacter albus</name>
    <dbReference type="NCBI Taxonomy" id="3113905"/>
    <lineage>
        <taxon>Bacteria</taxon>
        <taxon>Pseudomonadati</taxon>
        <taxon>Bacteroidota</taxon>
        <taxon>Sphingobacteriia</taxon>
        <taxon>Sphingobacteriales</taxon>
        <taxon>Sphingobacteriaceae</taxon>
        <taxon>Pedobacter</taxon>
    </lineage>
</organism>
<dbReference type="EMBL" id="JAZDQT010000004">
    <property type="protein sequence ID" value="MEE1947267.1"/>
    <property type="molecule type" value="Genomic_DNA"/>
</dbReference>
<sequence length="86" mass="10161">MMQPFDIEIGNDGYAVFPEGNNTYTIFKNGKMYVQIQKDTESIWLKLDEQTETPLFEENAEINEIGKRIEAYKELPEEEEDEDYED</sequence>
<proteinExistence type="predicted"/>
<keyword evidence="2" id="KW-1185">Reference proteome</keyword>
<name>A0ABU7ICR6_9SPHI</name>